<accession>A0A511TA89</accession>
<dbReference type="OrthoDB" id="9775789at2"/>
<evidence type="ECO:0000313" key="3">
    <source>
        <dbReference type="EMBL" id="GEN11079.1"/>
    </source>
</evidence>
<comment type="caution">
    <text evidence="3">The sequence shown here is derived from an EMBL/GenBank/DDBJ whole genome shotgun (WGS) entry which is preliminary data.</text>
</comment>
<proteinExistence type="predicted"/>
<feature type="transmembrane region" description="Helical" evidence="1">
    <location>
        <begin position="7"/>
        <end position="27"/>
    </location>
</feature>
<dbReference type="PROSITE" id="PS51257">
    <property type="entry name" value="PROKAR_LIPOPROTEIN"/>
    <property type="match status" value="1"/>
</dbReference>
<sequence length="298" mass="32350">MSERPYLHEGLLAGFGGVLSCGLLVVAGARSAVFLQVLGATLLFILAVAGLSRLERWGHVFRVRLLLAYGATFFFYASVKDTIPALGLPTRDAVLFGVDAWVFGGSTPSVWLQRWSSPAVNDVFSASYLSFHVYLHLAMAWAVVGPRVRAEAFFGQVFSAYVPGLVGYYLVPAVGPVAAYPELFTVPVEGGWVTGLNAAVVAHGSSTFDLFPSLHVYITLVLLAHDRLAHPWRFRGMLPVAGLLFVSTLVLRYHYAVDLLAGVVWFVVFRALYPRLLGVWESWRRGSGVAPAAVIPPG</sequence>
<protein>
    <submittedName>
        <fullName evidence="4">PAP2 superfamily protein</fullName>
    </submittedName>
</protein>
<feature type="transmembrane region" description="Helical" evidence="1">
    <location>
        <begin position="236"/>
        <end position="253"/>
    </location>
</feature>
<name>A0A511TA89_MYXFU</name>
<feature type="domain" description="Inositolphosphotransferase Aur1/Ipt1" evidence="2">
    <location>
        <begin position="111"/>
        <end position="268"/>
    </location>
</feature>
<evidence type="ECO:0000256" key="1">
    <source>
        <dbReference type="SAM" id="Phobius"/>
    </source>
</evidence>
<feature type="transmembrane region" description="Helical" evidence="1">
    <location>
        <begin position="157"/>
        <end position="180"/>
    </location>
</feature>
<reference evidence="3 6" key="2">
    <citation type="submission" date="2019-07" db="EMBL/GenBank/DDBJ databases">
        <title>Whole genome shotgun sequence of Myxococcus fulvus NBRC 100333.</title>
        <authorList>
            <person name="Hosoyama A."/>
            <person name="Uohara A."/>
            <person name="Ohji S."/>
            <person name="Ichikawa N."/>
        </authorList>
    </citation>
    <scope>NUCLEOTIDE SEQUENCE [LARGE SCALE GENOMIC DNA]</scope>
    <source>
        <strain evidence="3 6">NBRC 100333</strain>
    </source>
</reference>
<organism evidence="3 6">
    <name type="scientific">Myxococcus fulvus</name>
    <dbReference type="NCBI Taxonomy" id="33"/>
    <lineage>
        <taxon>Bacteria</taxon>
        <taxon>Pseudomonadati</taxon>
        <taxon>Myxococcota</taxon>
        <taxon>Myxococcia</taxon>
        <taxon>Myxococcales</taxon>
        <taxon>Cystobacterineae</taxon>
        <taxon>Myxococcaceae</taxon>
        <taxon>Myxococcus</taxon>
    </lineage>
</organism>
<keyword evidence="1" id="KW-1133">Transmembrane helix</keyword>
<feature type="transmembrane region" description="Helical" evidence="1">
    <location>
        <begin position="33"/>
        <end position="51"/>
    </location>
</feature>
<dbReference type="Proteomes" id="UP000321514">
    <property type="component" value="Unassembled WGS sequence"/>
</dbReference>
<keyword evidence="1" id="KW-0472">Membrane</keyword>
<dbReference type="STRING" id="1334629.MFUL124B02_32270"/>
<dbReference type="EMBL" id="FOIB01000002">
    <property type="protein sequence ID" value="SET41527.1"/>
    <property type="molecule type" value="Genomic_DNA"/>
</dbReference>
<dbReference type="RefSeq" id="WP_074950400.1">
    <property type="nucleotide sequence ID" value="NZ_BJXR01000043.1"/>
</dbReference>
<evidence type="ECO:0000313" key="5">
    <source>
        <dbReference type="Proteomes" id="UP000183760"/>
    </source>
</evidence>
<feature type="transmembrane region" description="Helical" evidence="1">
    <location>
        <begin position="123"/>
        <end position="145"/>
    </location>
</feature>
<gene>
    <name evidence="3" type="ORF">MFU01_61160</name>
    <name evidence="4" type="ORF">SAMN05443572_102196</name>
</gene>
<reference evidence="4 5" key="1">
    <citation type="submission" date="2016-10" db="EMBL/GenBank/DDBJ databases">
        <authorList>
            <person name="Varghese N."/>
            <person name="Submissions S."/>
        </authorList>
    </citation>
    <scope>NUCLEOTIDE SEQUENCE [LARGE SCALE GENOMIC DNA]</scope>
    <source>
        <strain evidence="4 5">DSM 16525</strain>
    </source>
</reference>
<dbReference type="InterPro" id="IPR026841">
    <property type="entry name" value="Aur1/Ipt1"/>
</dbReference>
<evidence type="ECO:0000259" key="2">
    <source>
        <dbReference type="Pfam" id="PF14378"/>
    </source>
</evidence>
<feature type="transmembrane region" description="Helical" evidence="1">
    <location>
        <begin position="200"/>
        <end position="224"/>
    </location>
</feature>
<dbReference type="GO" id="GO:0016020">
    <property type="term" value="C:membrane"/>
    <property type="evidence" value="ECO:0007669"/>
    <property type="project" value="UniProtKB-SubCell"/>
</dbReference>
<dbReference type="EMBL" id="BJXR01000043">
    <property type="protein sequence ID" value="GEN11079.1"/>
    <property type="molecule type" value="Genomic_DNA"/>
</dbReference>
<keyword evidence="5" id="KW-1185">Reference proteome</keyword>
<keyword evidence="1" id="KW-0812">Transmembrane</keyword>
<dbReference type="Proteomes" id="UP000183760">
    <property type="component" value="Unassembled WGS sequence"/>
</dbReference>
<evidence type="ECO:0000313" key="6">
    <source>
        <dbReference type="Proteomes" id="UP000321514"/>
    </source>
</evidence>
<feature type="transmembrane region" description="Helical" evidence="1">
    <location>
        <begin position="63"/>
        <end position="79"/>
    </location>
</feature>
<evidence type="ECO:0000313" key="4">
    <source>
        <dbReference type="EMBL" id="SET41527.1"/>
    </source>
</evidence>
<dbReference type="AlphaFoldDB" id="A0A511TA89"/>
<dbReference type="Pfam" id="PF14378">
    <property type="entry name" value="PAP2_3"/>
    <property type="match status" value="1"/>
</dbReference>